<dbReference type="InParanoid" id="A0A2K1J3L5"/>
<proteinExistence type="predicted"/>
<name>A0A2K1J3L5_PHYPA</name>
<reference evidence="3" key="3">
    <citation type="submission" date="2020-12" db="UniProtKB">
        <authorList>
            <consortium name="EnsemblPlants"/>
        </authorList>
    </citation>
    <scope>IDENTIFICATION</scope>
</reference>
<evidence type="ECO:0000313" key="3">
    <source>
        <dbReference type="EnsemblPlants" id="Pp3c17_12460V3.1"/>
    </source>
</evidence>
<keyword evidence="4" id="KW-1185">Reference proteome</keyword>
<dbReference type="InterPro" id="IPR012337">
    <property type="entry name" value="RNaseH-like_sf"/>
</dbReference>
<dbReference type="InterPro" id="IPR036397">
    <property type="entry name" value="RNaseH_sf"/>
</dbReference>
<evidence type="ECO:0000259" key="1">
    <source>
        <dbReference type="Pfam" id="PF13456"/>
    </source>
</evidence>
<dbReference type="Gene3D" id="3.30.420.10">
    <property type="entry name" value="Ribonuclease H-like superfamily/Ribonuclease H"/>
    <property type="match status" value="1"/>
</dbReference>
<dbReference type="Gramene" id="Pp3c17_12460V3.1">
    <property type="protein sequence ID" value="Pp3c17_12460V3.1"/>
    <property type="gene ID" value="Pp3c17_12460"/>
</dbReference>
<gene>
    <name evidence="2" type="ORF">PHYPA_021966</name>
</gene>
<dbReference type="Proteomes" id="UP000006727">
    <property type="component" value="Chromosome 17"/>
</dbReference>
<reference evidence="2 4" key="2">
    <citation type="journal article" date="2018" name="Plant J.">
        <title>The Physcomitrella patens chromosome-scale assembly reveals moss genome structure and evolution.</title>
        <authorList>
            <person name="Lang D."/>
            <person name="Ullrich K.K."/>
            <person name="Murat F."/>
            <person name="Fuchs J."/>
            <person name="Jenkins J."/>
            <person name="Haas F.B."/>
            <person name="Piednoel M."/>
            <person name="Gundlach H."/>
            <person name="Van Bel M."/>
            <person name="Meyberg R."/>
            <person name="Vives C."/>
            <person name="Morata J."/>
            <person name="Symeonidi A."/>
            <person name="Hiss M."/>
            <person name="Muchero W."/>
            <person name="Kamisugi Y."/>
            <person name="Saleh O."/>
            <person name="Blanc G."/>
            <person name="Decker E.L."/>
            <person name="van Gessel N."/>
            <person name="Grimwood J."/>
            <person name="Hayes R.D."/>
            <person name="Graham S.W."/>
            <person name="Gunter L.E."/>
            <person name="McDaniel S.F."/>
            <person name="Hoernstein S.N.W."/>
            <person name="Larsson A."/>
            <person name="Li F.W."/>
            <person name="Perroud P.F."/>
            <person name="Phillips J."/>
            <person name="Ranjan P."/>
            <person name="Rokshar D.S."/>
            <person name="Rothfels C.J."/>
            <person name="Schneider L."/>
            <person name="Shu S."/>
            <person name="Stevenson D.W."/>
            <person name="Thummler F."/>
            <person name="Tillich M."/>
            <person name="Villarreal Aguilar J.C."/>
            <person name="Widiez T."/>
            <person name="Wong G.K."/>
            <person name="Wymore A."/>
            <person name="Zhang Y."/>
            <person name="Zimmer A.D."/>
            <person name="Quatrano R.S."/>
            <person name="Mayer K.F.X."/>
            <person name="Goodstein D."/>
            <person name="Casacuberta J.M."/>
            <person name="Vandepoele K."/>
            <person name="Reski R."/>
            <person name="Cuming A.C."/>
            <person name="Tuskan G.A."/>
            <person name="Maumus F."/>
            <person name="Salse J."/>
            <person name="Schmutz J."/>
            <person name="Rensing S.A."/>
        </authorList>
    </citation>
    <scope>NUCLEOTIDE SEQUENCE [LARGE SCALE GENOMIC DNA]</scope>
    <source>
        <strain evidence="3 4">cv. Gransden 2004</strain>
    </source>
</reference>
<dbReference type="EnsemblPlants" id="Pp3c17_12460V3.1">
    <property type="protein sequence ID" value="Pp3c17_12460V3.1"/>
    <property type="gene ID" value="Pp3c17_12460"/>
</dbReference>
<dbReference type="GO" id="GO:0003676">
    <property type="term" value="F:nucleic acid binding"/>
    <property type="evidence" value="ECO:0007669"/>
    <property type="project" value="InterPro"/>
</dbReference>
<accession>A0A2K1J3L5</accession>
<dbReference type="Pfam" id="PF13456">
    <property type="entry name" value="RVT_3"/>
    <property type="match status" value="1"/>
</dbReference>
<evidence type="ECO:0000313" key="4">
    <source>
        <dbReference type="Proteomes" id="UP000006727"/>
    </source>
</evidence>
<reference evidence="2 4" key="1">
    <citation type="journal article" date="2008" name="Science">
        <title>The Physcomitrella genome reveals evolutionary insights into the conquest of land by plants.</title>
        <authorList>
            <person name="Rensing S."/>
            <person name="Lang D."/>
            <person name="Zimmer A."/>
            <person name="Terry A."/>
            <person name="Salamov A."/>
            <person name="Shapiro H."/>
            <person name="Nishiyama T."/>
            <person name="Perroud P.-F."/>
            <person name="Lindquist E."/>
            <person name="Kamisugi Y."/>
            <person name="Tanahashi T."/>
            <person name="Sakakibara K."/>
            <person name="Fujita T."/>
            <person name="Oishi K."/>
            <person name="Shin-I T."/>
            <person name="Kuroki Y."/>
            <person name="Toyoda A."/>
            <person name="Suzuki Y."/>
            <person name="Hashimoto A."/>
            <person name="Yamaguchi K."/>
            <person name="Sugano A."/>
            <person name="Kohara Y."/>
            <person name="Fujiyama A."/>
            <person name="Anterola A."/>
            <person name="Aoki S."/>
            <person name="Ashton N."/>
            <person name="Barbazuk W.B."/>
            <person name="Barker E."/>
            <person name="Bennetzen J."/>
            <person name="Bezanilla M."/>
            <person name="Blankenship R."/>
            <person name="Cho S.H."/>
            <person name="Dutcher S."/>
            <person name="Estelle M."/>
            <person name="Fawcett J.A."/>
            <person name="Gundlach H."/>
            <person name="Hanada K."/>
            <person name="Heyl A."/>
            <person name="Hicks K.A."/>
            <person name="Hugh J."/>
            <person name="Lohr M."/>
            <person name="Mayer K."/>
            <person name="Melkozernov A."/>
            <person name="Murata T."/>
            <person name="Nelson D."/>
            <person name="Pils B."/>
            <person name="Prigge M."/>
            <person name="Reiss B."/>
            <person name="Renner T."/>
            <person name="Rombauts S."/>
            <person name="Rushton P."/>
            <person name="Sanderfoot A."/>
            <person name="Schween G."/>
            <person name="Shiu S.-H."/>
            <person name="Stueber K."/>
            <person name="Theodoulou F.L."/>
            <person name="Tu H."/>
            <person name="Van de Peer Y."/>
            <person name="Verrier P.J."/>
            <person name="Waters E."/>
            <person name="Wood A."/>
            <person name="Yang L."/>
            <person name="Cove D."/>
            <person name="Cuming A."/>
            <person name="Hasebe M."/>
            <person name="Lucas S."/>
            <person name="Mishler D.B."/>
            <person name="Reski R."/>
            <person name="Grigoriev I."/>
            <person name="Quatrano R.S."/>
            <person name="Boore J.L."/>
        </authorList>
    </citation>
    <scope>NUCLEOTIDE SEQUENCE [LARGE SCALE GENOMIC DNA]</scope>
    <source>
        <strain evidence="3 4">cv. Gransden 2004</strain>
    </source>
</reference>
<dbReference type="GO" id="GO:0004523">
    <property type="term" value="F:RNA-DNA hybrid ribonuclease activity"/>
    <property type="evidence" value="ECO:0007669"/>
    <property type="project" value="InterPro"/>
</dbReference>
<feature type="domain" description="RNase H type-1" evidence="1">
    <location>
        <begin position="2"/>
        <end position="41"/>
    </location>
</feature>
<dbReference type="InterPro" id="IPR002156">
    <property type="entry name" value="RNaseH_domain"/>
</dbReference>
<dbReference type="AlphaFoldDB" id="A0A2K1J3L5"/>
<dbReference type="SUPFAM" id="SSF53098">
    <property type="entry name" value="Ribonuclease H-like"/>
    <property type="match status" value="1"/>
</dbReference>
<sequence>MQQKLNRGSTCNQAEYAALAKGLGIACMIGVKSVIVQGDSKLACWQPLHQLVMELKNQFETFSISHIPTAENRPPDRLAKTVCLETSLADR</sequence>
<organism evidence="2">
    <name type="scientific">Physcomitrium patens</name>
    <name type="common">Spreading-leaved earth moss</name>
    <name type="synonym">Physcomitrella patens</name>
    <dbReference type="NCBI Taxonomy" id="3218"/>
    <lineage>
        <taxon>Eukaryota</taxon>
        <taxon>Viridiplantae</taxon>
        <taxon>Streptophyta</taxon>
        <taxon>Embryophyta</taxon>
        <taxon>Bryophyta</taxon>
        <taxon>Bryophytina</taxon>
        <taxon>Bryopsida</taxon>
        <taxon>Funariidae</taxon>
        <taxon>Funariales</taxon>
        <taxon>Funariaceae</taxon>
        <taxon>Physcomitrium</taxon>
    </lineage>
</organism>
<evidence type="ECO:0000313" key="2">
    <source>
        <dbReference type="EMBL" id="PNR36116.1"/>
    </source>
</evidence>
<protein>
    <recommendedName>
        <fullName evidence="1">RNase H type-1 domain-containing protein</fullName>
    </recommendedName>
</protein>
<dbReference type="EMBL" id="ABEU02000017">
    <property type="protein sequence ID" value="PNR36116.1"/>
    <property type="molecule type" value="Genomic_DNA"/>
</dbReference>